<name>A0A4Z1EHM9_9HELO</name>
<dbReference type="Proteomes" id="UP000297777">
    <property type="component" value="Unassembled WGS sequence"/>
</dbReference>
<gene>
    <name evidence="1" type="ORF">BTUL_0149g00420</name>
</gene>
<proteinExistence type="predicted"/>
<dbReference type="AlphaFoldDB" id="A0A4Z1EHM9"/>
<accession>A0A4Z1EHM9</accession>
<dbReference type="OrthoDB" id="3783227at2759"/>
<keyword evidence="2" id="KW-1185">Reference proteome</keyword>
<organism evidence="1 2">
    <name type="scientific">Botrytis tulipae</name>
    <dbReference type="NCBI Taxonomy" id="87230"/>
    <lineage>
        <taxon>Eukaryota</taxon>
        <taxon>Fungi</taxon>
        <taxon>Dikarya</taxon>
        <taxon>Ascomycota</taxon>
        <taxon>Pezizomycotina</taxon>
        <taxon>Leotiomycetes</taxon>
        <taxon>Helotiales</taxon>
        <taxon>Sclerotiniaceae</taxon>
        <taxon>Botrytis</taxon>
    </lineage>
</organism>
<dbReference type="EMBL" id="PQXH01000149">
    <property type="protein sequence ID" value="TGO09963.1"/>
    <property type="molecule type" value="Genomic_DNA"/>
</dbReference>
<protein>
    <submittedName>
        <fullName evidence="1">Uncharacterized protein</fullName>
    </submittedName>
</protein>
<evidence type="ECO:0000313" key="2">
    <source>
        <dbReference type="Proteomes" id="UP000297777"/>
    </source>
</evidence>
<sequence length="116" mass="13902">MAQPFGAKALRLNLPWKIFADCCMGDFSWPTDFEQRYNAINEDCHELLLDWWLLGDEFNYDYECHLEYAFHLQETMTAQWDEYIRDGIDIYDDHTRYEEELEMLMKIGADAVSIEL</sequence>
<evidence type="ECO:0000313" key="1">
    <source>
        <dbReference type="EMBL" id="TGO09963.1"/>
    </source>
</evidence>
<reference evidence="1 2" key="1">
    <citation type="submission" date="2017-12" db="EMBL/GenBank/DDBJ databases">
        <title>Comparative genomics of Botrytis spp.</title>
        <authorList>
            <person name="Valero-Jimenez C.A."/>
            <person name="Tapia P."/>
            <person name="Veloso J."/>
            <person name="Silva-Moreno E."/>
            <person name="Staats M."/>
            <person name="Valdes J.H."/>
            <person name="Van Kan J.A.L."/>
        </authorList>
    </citation>
    <scope>NUCLEOTIDE SEQUENCE [LARGE SCALE GENOMIC DNA]</scope>
    <source>
        <strain evidence="1 2">Bt9001</strain>
    </source>
</reference>
<comment type="caution">
    <text evidence="1">The sequence shown here is derived from an EMBL/GenBank/DDBJ whole genome shotgun (WGS) entry which is preliminary data.</text>
</comment>